<accession>A0A7J8P9C6</accession>
<dbReference type="Proteomes" id="UP000593578">
    <property type="component" value="Unassembled WGS sequence"/>
</dbReference>
<evidence type="ECO:0008006" key="3">
    <source>
        <dbReference type="Google" id="ProtNLM"/>
    </source>
</evidence>
<name>A0A7J8P9C6_GOSRA</name>
<protein>
    <recommendedName>
        <fullName evidence="3">Reverse transcriptase zinc-binding domain-containing protein</fullName>
    </recommendedName>
</protein>
<dbReference type="EMBL" id="JABEZZ010000005">
    <property type="protein sequence ID" value="MBA0585788.1"/>
    <property type="molecule type" value="Genomic_DNA"/>
</dbReference>
<dbReference type="AlphaFoldDB" id="A0A7J8P9C6"/>
<comment type="caution">
    <text evidence="1">The sequence shown here is derived from an EMBL/GenBank/DDBJ whole genome shotgun (WGS) entry which is preliminary data.</text>
</comment>
<reference evidence="1 2" key="1">
    <citation type="journal article" date="2019" name="Genome Biol. Evol.">
        <title>Insights into the evolution of the New World diploid cottons (Gossypium, subgenus Houzingenia) based on genome sequencing.</title>
        <authorList>
            <person name="Grover C.E."/>
            <person name="Arick M.A. 2nd"/>
            <person name="Thrash A."/>
            <person name="Conover J.L."/>
            <person name="Sanders W.S."/>
            <person name="Peterson D.G."/>
            <person name="Frelichowski J.E."/>
            <person name="Scheffler J.A."/>
            <person name="Scheffler B.E."/>
            <person name="Wendel J.F."/>
        </authorList>
    </citation>
    <scope>NUCLEOTIDE SEQUENCE [LARGE SCALE GENOMIC DNA]</scope>
    <source>
        <strain evidence="1">8</strain>
        <tissue evidence="1">Leaf</tissue>
    </source>
</reference>
<organism evidence="1 2">
    <name type="scientific">Gossypium raimondii</name>
    <name type="common">Peruvian cotton</name>
    <name type="synonym">Gossypium klotzschianum subsp. raimondii</name>
    <dbReference type="NCBI Taxonomy" id="29730"/>
    <lineage>
        <taxon>Eukaryota</taxon>
        <taxon>Viridiplantae</taxon>
        <taxon>Streptophyta</taxon>
        <taxon>Embryophyta</taxon>
        <taxon>Tracheophyta</taxon>
        <taxon>Spermatophyta</taxon>
        <taxon>Magnoliopsida</taxon>
        <taxon>eudicotyledons</taxon>
        <taxon>Gunneridae</taxon>
        <taxon>Pentapetalae</taxon>
        <taxon>rosids</taxon>
        <taxon>malvids</taxon>
        <taxon>Malvales</taxon>
        <taxon>Malvaceae</taxon>
        <taxon>Malvoideae</taxon>
        <taxon>Gossypium</taxon>
    </lineage>
</organism>
<gene>
    <name evidence="1" type="ORF">Gorai_016553</name>
</gene>
<evidence type="ECO:0000313" key="2">
    <source>
        <dbReference type="Proteomes" id="UP000593578"/>
    </source>
</evidence>
<evidence type="ECO:0000313" key="1">
    <source>
        <dbReference type="EMBL" id="MBA0585788.1"/>
    </source>
</evidence>
<feature type="non-terminal residue" evidence="1">
    <location>
        <position position="1"/>
    </location>
</feature>
<sequence>MFEWRLGLGENKVLLLDDVVCRVVAKRPLVGWDLDDFPECIWQLDCPQRVRVFLWLVAQNKVLTSKVALSIELVGFALRGMVSKLAISFLMEGAII</sequence>
<proteinExistence type="predicted"/>